<dbReference type="Pfam" id="PF02104">
    <property type="entry name" value="SURF1"/>
    <property type="match status" value="1"/>
</dbReference>
<reference evidence="2 3" key="1">
    <citation type="submission" date="2006-02" db="EMBL/GenBank/DDBJ databases">
        <authorList>
            <person name="Pinhassi J."/>
            <person name="Pedros-Alio C."/>
            <person name="Ferriera S."/>
            <person name="Johnson J."/>
            <person name="Kravitz S."/>
            <person name="Halpern A."/>
            <person name="Remington K."/>
            <person name="Beeson K."/>
            <person name="Tran B."/>
            <person name="Rogers Y.-H."/>
            <person name="Friedman R."/>
            <person name="Venter J.C."/>
        </authorList>
    </citation>
    <scope>NUCLEOTIDE SEQUENCE [LARGE SCALE GENOMIC DNA]</scope>
    <source>
        <strain evidence="2 3">MED297</strain>
    </source>
</reference>
<proteinExistence type="inferred from homology"/>
<dbReference type="PROSITE" id="PS50895">
    <property type="entry name" value="SURF1"/>
    <property type="match status" value="1"/>
</dbReference>
<dbReference type="Proteomes" id="UP000005953">
    <property type="component" value="Unassembled WGS sequence"/>
</dbReference>
<comment type="subcellular location">
    <subcellularLocation>
        <location evidence="1">Cell membrane</location>
        <topology evidence="1">Multi-pass membrane protein</topology>
    </subcellularLocation>
</comment>
<dbReference type="GO" id="GO:0005886">
    <property type="term" value="C:plasma membrane"/>
    <property type="evidence" value="ECO:0007669"/>
    <property type="project" value="UniProtKB-SubCell"/>
</dbReference>
<keyword evidence="1" id="KW-1003">Cell membrane</keyword>
<keyword evidence="1" id="KW-0472">Membrane</keyword>
<comment type="similarity">
    <text evidence="1">Belongs to the SURF1 family.</text>
</comment>
<dbReference type="CDD" id="cd06662">
    <property type="entry name" value="SURF1"/>
    <property type="match status" value="1"/>
</dbReference>
<evidence type="ECO:0000256" key="1">
    <source>
        <dbReference type="RuleBase" id="RU363076"/>
    </source>
</evidence>
<evidence type="ECO:0000313" key="3">
    <source>
        <dbReference type="Proteomes" id="UP000005953"/>
    </source>
</evidence>
<dbReference type="STRING" id="314283.MED297_05629"/>
<name>A4BD60_9GAMM</name>
<dbReference type="EMBL" id="AAOE01000007">
    <property type="protein sequence ID" value="EAR09804.1"/>
    <property type="molecule type" value="Genomic_DNA"/>
</dbReference>
<comment type="caution">
    <text evidence="1">Lacks conserved residue(s) required for the propagation of feature annotation.</text>
</comment>
<comment type="caution">
    <text evidence="2">The sequence shown here is derived from an EMBL/GenBank/DDBJ whole genome shotgun (WGS) entry which is preliminary data.</text>
</comment>
<keyword evidence="1" id="KW-1133">Transmembrane helix</keyword>
<organism evidence="2 3">
    <name type="scientific">Reinekea blandensis MED297</name>
    <dbReference type="NCBI Taxonomy" id="314283"/>
    <lineage>
        <taxon>Bacteria</taxon>
        <taxon>Pseudomonadati</taxon>
        <taxon>Pseudomonadota</taxon>
        <taxon>Gammaproteobacteria</taxon>
        <taxon>Oceanospirillales</taxon>
        <taxon>Saccharospirillaceae</taxon>
        <taxon>Reinekea</taxon>
    </lineage>
</organism>
<gene>
    <name evidence="2" type="ORF">MED297_05629</name>
</gene>
<dbReference type="InterPro" id="IPR002994">
    <property type="entry name" value="Surf1/Shy1"/>
</dbReference>
<dbReference type="AlphaFoldDB" id="A4BD60"/>
<keyword evidence="3" id="KW-1185">Reference proteome</keyword>
<keyword evidence="1" id="KW-0812">Transmembrane</keyword>
<evidence type="ECO:0000313" key="2">
    <source>
        <dbReference type="EMBL" id="EAR09804.1"/>
    </source>
</evidence>
<accession>A4BD60</accession>
<feature type="transmembrane region" description="Helical" evidence="1">
    <location>
        <begin position="191"/>
        <end position="211"/>
    </location>
</feature>
<sequence length="231" mass="25472">MFLPLFVSLGVWQLNRATEKEQLLAQQAETIELSQIEAGQVPLNQQSVISGRVQSTPVFLLDNKTRDGQFGYEVFGLAHTAEGSVMLSLGWVAGSAERQQLPELTLPPAIVQQAITWRMPPTNAVLDEQANVRHADQSDVWVVQAMTTDWVQQQTGHRPLGFAQLNDAEAVGVGPVIWQPSVMTPAKHRAYAVQWFAMAVALLSMFLYAGFRSSDSKASGQNNNKQRGKNE</sequence>
<protein>
    <recommendedName>
        <fullName evidence="1">SURF1-like protein</fullName>
    </recommendedName>
</protein>
<dbReference type="HOGENOM" id="CLU_047737_2_2_6"/>